<keyword evidence="4" id="KW-0067">ATP-binding</keyword>
<evidence type="ECO:0000313" key="8">
    <source>
        <dbReference type="Proteomes" id="UP000011717"/>
    </source>
</evidence>
<keyword evidence="2" id="KW-0378">Hydrolase</keyword>
<dbReference type="CDD" id="cd18808">
    <property type="entry name" value="SF1_C_Upf1"/>
    <property type="match status" value="1"/>
</dbReference>
<dbReference type="PATRIC" id="fig|1234595.3.peg.2805"/>
<dbReference type="InterPro" id="IPR041679">
    <property type="entry name" value="DNA2/NAM7-like_C"/>
</dbReference>
<feature type="domain" description="DNA2/NAM7 helicase-like C-terminal" evidence="5">
    <location>
        <begin position="923"/>
        <end position="1103"/>
    </location>
</feature>
<dbReference type="Pfam" id="PF13604">
    <property type="entry name" value="AAA_30"/>
    <property type="match status" value="1"/>
</dbReference>
<dbReference type="SUPFAM" id="SSF53098">
    <property type="entry name" value="Ribonuclease H-like"/>
    <property type="match status" value="1"/>
</dbReference>
<dbReference type="RefSeq" id="WP_008603767.1">
    <property type="nucleotide sequence ID" value="NZ_AMRV01000014.1"/>
</dbReference>
<dbReference type="OrthoDB" id="9757917at2"/>
<name>M2TJK0_9SPHN</name>
<evidence type="ECO:0000256" key="1">
    <source>
        <dbReference type="ARBA" id="ARBA00022741"/>
    </source>
</evidence>
<evidence type="ECO:0000256" key="3">
    <source>
        <dbReference type="ARBA" id="ARBA00022806"/>
    </source>
</evidence>
<dbReference type="InterPro" id="IPR012337">
    <property type="entry name" value="RNaseH-like_sf"/>
</dbReference>
<dbReference type="InterPro" id="IPR038720">
    <property type="entry name" value="YprB_RNase_H-like_dom"/>
</dbReference>
<feature type="domain" description="YprB ribonuclease H-like" evidence="6">
    <location>
        <begin position="319"/>
        <end position="494"/>
    </location>
</feature>
<keyword evidence="8" id="KW-1185">Reference proteome</keyword>
<accession>M2TJK0</accession>
<protein>
    <submittedName>
        <fullName evidence="7">Superfamily I DNA and RNA helicase</fullName>
    </submittedName>
</protein>
<dbReference type="Pfam" id="PF13087">
    <property type="entry name" value="AAA_12"/>
    <property type="match status" value="1"/>
</dbReference>
<dbReference type="PANTHER" id="PTHR43788:SF8">
    <property type="entry name" value="DNA-BINDING PROTEIN SMUBP-2"/>
    <property type="match status" value="1"/>
</dbReference>
<keyword evidence="3 7" id="KW-0347">Helicase</keyword>
<dbReference type="AlphaFoldDB" id="M2TJK0"/>
<comment type="caution">
    <text evidence="7">The sequence shown here is derived from an EMBL/GenBank/DDBJ whole genome shotgun (WGS) entry which is preliminary data.</text>
</comment>
<dbReference type="GO" id="GO:0043139">
    <property type="term" value="F:5'-3' DNA helicase activity"/>
    <property type="evidence" value="ECO:0007669"/>
    <property type="project" value="TreeGrafter"/>
</dbReference>
<dbReference type="Gene3D" id="3.40.50.300">
    <property type="entry name" value="P-loop containing nucleotide triphosphate hydrolases"/>
    <property type="match status" value="2"/>
</dbReference>
<dbReference type="Pfam" id="PF13482">
    <property type="entry name" value="RNase_H_2"/>
    <property type="match status" value="1"/>
</dbReference>
<dbReference type="InterPro" id="IPR047187">
    <property type="entry name" value="SF1_C_Upf1"/>
</dbReference>
<dbReference type="InterPro" id="IPR027417">
    <property type="entry name" value="P-loop_NTPase"/>
</dbReference>
<dbReference type="Proteomes" id="UP000011717">
    <property type="component" value="Unassembled WGS sequence"/>
</dbReference>
<evidence type="ECO:0000256" key="2">
    <source>
        <dbReference type="ARBA" id="ARBA00022801"/>
    </source>
</evidence>
<gene>
    <name evidence="7" type="ORF">C725_2803</name>
</gene>
<evidence type="ECO:0000259" key="6">
    <source>
        <dbReference type="Pfam" id="PF13482"/>
    </source>
</evidence>
<dbReference type="GO" id="GO:0005524">
    <property type="term" value="F:ATP binding"/>
    <property type="evidence" value="ECO:0007669"/>
    <property type="project" value="UniProtKB-KW"/>
</dbReference>
<dbReference type="GO" id="GO:0016787">
    <property type="term" value="F:hydrolase activity"/>
    <property type="evidence" value="ECO:0007669"/>
    <property type="project" value="UniProtKB-KW"/>
</dbReference>
<dbReference type="CDD" id="cd17934">
    <property type="entry name" value="DEXXQc_Upf1-like"/>
    <property type="match status" value="1"/>
</dbReference>
<keyword evidence="1" id="KW-0547">Nucleotide-binding</keyword>
<reference evidence="7 8" key="1">
    <citation type="journal article" date="2013" name="Genome Announc.">
        <title>Draft Genome Sequence of Strain JLT2015T, Belonging to the Family Sphingomonadaceae of the Alphaproteobacteria.</title>
        <authorList>
            <person name="Tang K."/>
            <person name="Liu K."/>
            <person name="Li S."/>
            <person name="Jiao N."/>
        </authorList>
    </citation>
    <scope>NUCLEOTIDE SEQUENCE [LARGE SCALE GENOMIC DNA]</scope>
    <source>
        <strain evidence="7 8">JLT2015</strain>
    </source>
</reference>
<dbReference type="InterPro" id="IPR050534">
    <property type="entry name" value="Coronavir_polyprotein_1ab"/>
</dbReference>
<dbReference type="SUPFAM" id="SSF52540">
    <property type="entry name" value="P-loop containing nucleoside triphosphate hydrolases"/>
    <property type="match status" value="1"/>
</dbReference>
<sequence length="1135" mass="125493">MRRYNDSLLHSASDLNTFLGCSHAVALNLKKLLDPQSLPDRAEDDESVQLIQQAGHAHEANYFAQLKAAGHDVAEIAGDGNLEARAQATLAAMRTGHEIIYQATFLAPPWHGFADFLRRVEVPSANAAWSYEPIDTKLARTPAPKHVLQLGLYSDLIAGVQGTPPHSMHLVLGDGREESFRRVEFRFTLSNAKARYLAFIGSGAKSSVGEPCSACGYCGWRDHCESIWEEADHLSLVAGISRGQIDNLRTAGVNSVEALAKTQEDARIPKMSAETFARLRGQAALQVEARTGDRRIEVLPVQPDRGFARLPAPDPADFFFDLEGDPLFPSGLEYLWGIHYREEGQPRFIAEWAHDRDAERIVFERIVDLLTAHVSAHPDAHIYHYAAYEVTALRRLSTAYASREDAVDALLRAEKFVDLYSVARHAIRTSQPSMSLKALEAFFAATRDEAVTKADQSIVFYHRWRDTRDEKLLQDILDYNRVDCENTEGLRNWLLELRPGGIEWWARRNAPPVVPDEEDPAEIRREQLRRLVREQAAGLSKRGRELLAHLIDFHRRAKKPEQWAVFDRCERLEDDLVDDGECIGDIRPAHEDWLRPEKRSIVATYSFPPQETKLQPGKNVLHAPSRQRLGSIQSLDCEAGLVEVKRGVKSGTDWPLGGSMIPGWPIDTDVLEGAVLRVAEYLATGGNELTRELRASGAAAGDRYQAIVDLIERAPPRLDAWPGGNLVGESESLVEAATRRALALERSTLFIQGPPGTGKTFTSAHVIVALLKAGKRVGVSSNSHKAINNLLAKVEQVAAEEGFSFDGAKKVNRADTDTHLSGRMIQDFDRASDILDQGSQLVGGTAWLFGMPEFDQYFEYLFIDEAGQVSLGHLVAMGAAARNIILVGDQMQLGQPIEGAHPGESGLSVLDYLLQGEATIAADRGILLDTSWRMHPTICGFISRAVYDGRLKAEEDNGRQALVLSAAHEALQPSGIRLVEMGHSGCGQRSDEEVEFAAELIESLFRQRFVDRAGNEKALGMENILVVAPYNMQVNALKARLPEGTRVGTVDKFQGQEAEVVIVSLTTSTPEDLPRHVDFFYSKNRLNVAISRSRTLAVVLANPKLLDLDAKTVEHLRLINTLAWLRAEASGGVYG</sequence>
<dbReference type="PANTHER" id="PTHR43788">
    <property type="entry name" value="DNA2/NAM7 HELICASE FAMILY MEMBER"/>
    <property type="match status" value="1"/>
</dbReference>
<organism evidence="7 8">
    <name type="scientific">Pacificimonas flava</name>
    <dbReference type="NCBI Taxonomy" id="1234595"/>
    <lineage>
        <taxon>Bacteria</taxon>
        <taxon>Pseudomonadati</taxon>
        <taxon>Pseudomonadota</taxon>
        <taxon>Alphaproteobacteria</taxon>
        <taxon>Sphingomonadales</taxon>
        <taxon>Sphingosinicellaceae</taxon>
        <taxon>Pacificimonas</taxon>
    </lineage>
</organism>
<evidence type="ECO:0000259" key="5">
    <source>
        <dbReference type="Pfam" id="PF13087"/>
    </source>
</evidence>
<evidence type="ECO:0000313" key="7">
    <source>
        <dbReference type="EMBL" id="EMD81821.1"/>
    </source>
</evidence>
<proteinExistence type="predicted"/>
<dbReference type="NCBIfam" id="TIGR03491">
    <property type="entry name" value="TM0106 family RecB-like putative nuclease"/>
    <property type="match status" value="1"/>
</dbReference>
<evidence type="ECO:0000256" key="4">
    <source>
        <dbReference type="ARBA" id="ARBA00022840"/>
    </source>
</evidence>
<dbReference type="InterPro" id="IPR019993">
    <property type="entry name" value="RecB_nuclease_TM0106_put"/>
</dbReference>
<dbReference type="EMBL" id="AMRV01000014">
    <property type="protein sequence ID" value="EMD81821.1"/>
    <property type="molecule type" value="Genomic_DNA"/>
</dbReference>